<evidence type="ECO:0000256" key="2">
    <source>
        <dbReference type="SAM" id="MobiDB-lite"/>
    </source>
</evidence>
<keyword evidence="4" id="KW-1185">Reference proteome</keyword>
<proteinExistence type="predicted"/>
<keyword evidence="1" id="KW-0175">Coiled coil</keyword>
<dbReference type="EMBL" id="KQ086052">
    <property type="protein sequence ID" value="KLO09544.1"/>
    <property type="molecule type" value="Genomic_DNA"/>
</dbReference>
<feature type="compositionally biased region" description="Basic and acidic residues" evidence="2">
    <location>
        <begin position="168"/>
        <end position="178"/>
    </location>
</feature>
<protein>
    <submittedName>
        <fullName evidence="3">Uncharacterized protein</fullName>
    </submittedName>
</protein>
<dbReference type="AlphaFoldDB" id="A0A0H2RCM8"/>
<dbReference type="Proteomes" id="UP000053477">
    <property type="component" value="Unassembled WGS sequence"/>
</dbReference>
<feature type="region of interest" description="Disordered" evidence="2">
    <location>
        <begin position="1"/>
        <end position="39"/>
    </location>
</feature>
<dbReference type="STRING" id="27342.A0A0H2RCM8"/>
<reference evidence="3 4" key="1">
    <citation type="submission" date="2015-04" db="EMBL/GenBank/DDBJ databases">
        <title>Complete genome sequence of Schizopora paradoxa KUC8140, a cosmopolitan wood degrader in East Asia.</title>
        <authorList>
            <consortium name="DOE Joint Genome Institute"/>
            <person name="Min B."/>
            <person name="Park H."/>
            <person name="Jang Y."/>
            <person name="Kim J.-J."/>
            <person name="Kim K.H."/>
            <person name="Pangilinan J."/>
            <person name="Lipzen A."/>
            <person name="Riley R."/>
            <person name="Grigoriev I.V."/>
            <person name="Spatafora J.W."/>
            <person name="Choi I.-G."/>
        </authorList>
    </citation>
    <scope>NUCLEOTIDE SEQUENCE [LARGE SCALE GENOMIC DNA]</scope>
    <source>
        <strain evidence="3 4">KUC8140</strain>
    </source>
</reference>
<evidence type="ECO:0000313" key="3">
    <source>
        <dbReference type="EMBL" id="KLO09544.1"/>
    </source>
</evidence>
<evidence type="ECO:0000256" key="1">
    <source>
        <dbReference type="SAM" id="Coils"/>
    </source>
</evidence>
<evidence type="ECO:0000313" key="4">
    <source>
        <dbReference type="Proteomes" id="UP000053477"/>
    </source>
</evidence>
<feature type="region of interest" description="Disordered" evidence="2">
    <location>
        <begin position="125"/>
        <end position="178"/>
    </location>
</feature>
<feature type="coiled-coil region" evidence="1">
    <location>
        <begin position="53"/>
        <end position="80"/>
    </location>
</feature>
<dbReference type="OrthoDB" id="2442602at2759"/>
<accession>A0A0H2RCM8</accession>
<sequence>MAEQSLYPLPPSIPSRSSSVGQRVESEGPNKYKSAPPRATKYKEKFHALRETYDLVTAKHEEHQRELELANAKLRKLQAENEPSVERSVGLSLAHRAPSSLLLDAMMLVASGQPTLLPYLDRSLTQDQQSQSPNAMNDVDMNVRSHAPGYPANADSMDYDQVNSDYYRPPREVNGRHN</sequence>
<name>A0A0H2RCM8_9AGAM</name>
<feature type="compositionally biased region" description="Polar residues" evidence="2">
    <location>
        <begin position="125"/>
        <end position="135"/>
    </location>
</feature>
<gene>
    <name evidence="3" type="ORF">SCHPADRAFT_560056</name>
</gene>
<organism evidence="3 4">
    <name type="scientific">Schizopora paradoxa</name>
    <dbReference type="NCBI Taxonomy" id="27342"/>
    <lineage>
        <taxon>Eukaryota</taxon>
        <taxon>Fungi</taxon>
        <taxon>Dikarya</taxon>
        <taxon>Basidiomycota</taxon>
        <taxon>Agaricomycotina</taxon>
        <taxon>Agaricomycetes</taxon>
        <taxon>Hymenochaetales</taxon>
        <taxon>Schizoporaceae</taxon>
        <taxon>Schizopora</taxon>
    </lineage>
</organism>
<dbReference type="InParanoid" id="A0A0H2RCM8"/>